<gene>
    <name evidence="1" type="ORF">BSV1_X37</name>
</gene>
<organism evidence="1 2">
    <name type="scientific">Borreliella finlandensis</name>
    <dbReference type="NCBI Taxonomy" id="498741"/>
    <lineage>
        <taxon>Bacteria</taxon>
        <taxon>Pseudomonadati</taxon>
        <taxon>Spirochaetota</taxon>
        <taxon>Spirochaetia</taxon>
        <taxon>Spirochaetales</taxon>
        <taxon>Borreliaceae</taxon>
        <taxon>Borreliella</taxon>
    </lineage>
</organism>
<accession>A0A806CMN4</accession>
<proteinExistence type="predicted"/>
<geneLocation type="plasmid" evidence="1 2">
    <name>SV1_lp32-12</name>
</geneLocation>
<keyword evidence="1" id="KW-0614">Plasmid</keyword>
<keyword evidence="2" id="KW-1185">Reference proteome</keyword>
<evidence type="ECO:0000313" key="2">
    <source>
        <dbReference type="Proteomes" id="UP000006166"/>
    </source>
</evidence>
<protein>
    <submittedName>
        <fullName evidence="1">Uncharacterized protein</fullName>
    </submittedName>
</protein>
<dbReference type="EMBL" id="CP001516">
    <property type="protein sequence ID" value="ACN93287.1"/>
    <property type="molecule type" value="Genomic_DNA"/>
</dbReference>
<sequence>MFIQYLVAIIKLNITNKKGEGNKDYQYIILFIFYSAKQL</sequence>
<name>A0A806CMN4_9SPIR</name>
<dbReference type="Proteomes" id="UP000006166">
    <property type="component" value="Plasmid SV1_lp32-12"/>
</dbReference>
<evidence type="ECO:0000313" key="1">
    <source>
        <dbReference type="EMBL" id="ACN93287.1"/>
    </source>
</evidence>
<reference evidence="1 2" key="1">
    <citation type="journal article" date="2011" name="J. Bacteriol.">
        <title>Whole genome sequence of an unusual Borrelia burgdorferi sensu lato isolate.</title>
        <authorList>
            <person name="Casjens S.R."/>
            <person name="Fraser-Liggett C.M."/>
            <person name="Mongodin E.F."/>
            <person name="Qiu W.G."/>
            <person name="Dunn J.J."/>
            <person name="Luft B.J."/>
            <person name="Schutzer S.E."/>
        </authorList>
    </citation>
    <scope>NUCLEOTIDE SEQUENCE [LARGE SCALE GENOMIC DNA]</scope>
    <source>
        <strain evidence="1 2">SV1</strain>
    </source>
</reference>
<dbReference type="AlphaFoldDB" id="A0A806CMN4"/>